<dbReference type="GO" id="GO:0019243">
    <property type="term" value="P:methylglyoxal catabolic process to D-lactate via S-lactoyl-glutathione"/>
    <property type="evidence" value="ECO:0007669"/>
    <property type="project" value="TreeGrafter"/>
</dbReference>
<keyword evidence="1" id="KW-0346">Stress response</keyword>
<name>A0A5N0UV77_9PSEU</name>
<dbReference type="Gene3D" id="3.40.50.880">
    <property type="match status" value="1"/>
</dbReference>
<dbReference type="GO" id="GO:0005737">
    <property type="term" value="C:cytoplasm"/>
    <property type="evidence" value="ECO:0007669"/>
    <property type="project" value="TreeGrafter"/>
</dbReference>
<dbReference type="Proteomes" id="UP000319769">
    <property type="component" value="Unassembled WGS sequence"/>
</dbReference>
<feature type="domain" description="DJ-1/PfpI" evidence="5">
    <location>
        <begin position="29"/>
        <end position="228"/>
    </location>
</feature>
<dbReference type="GO" id="GO:0019172">
    <property type="term" value="F:glyoxalase III activity"/>
    <property type="evidence" value="ECO:0007669"/>
    <property type="project" value="TreeGrafter"/>
</dbReference>
<evidence type="ECO:0000256" key="1">
    <source>
        <dbReference type="ARBA" id="ARBA00023016"/>
    </source>
</evidence>
<feature type="region of interest" description="Disordered" evidence="4">
    <location>
        <begin position="49"/>
        <end position="72"/>
    </location>
</feature>
<organism evidence="6 7">
    <name type="scientific">Amycolatopsis acidicola</name>
    <dbReference type="NCBI Taxonomy" id="2596893"/>
    <lineage>
        <taxon>Bacteria</taxon>
        <taxon>Bacillati</taxon>
        <taxon>Actinomycetota</taxon>
        <taxon>Actinomycetes</taxon>
        <taxon>Pseudonocardiales</taxon>
        <taxon>Pseudonocardiaceae</taxon>
        <taxon>Amycolatopsis</taxon>
    </lineage>
</organism>
<evidence type="ECO:0000256" key="4">
    <source>
        <dbReference type="SAM" id="MobiDB-lite"/>
    </source>
</evidence>
<dbReference type="Pfam" id="PF01965">
    <property type="entry name" value="DJ-1_PfpI"/>
    <property type="match status" value="1"/>
</dbReference>
<dbReference type="SUPFAM" id="SSF52317">
    <property type="entry name" value="Class I glutamine amidotransferase-like"/>
    <property type="match status" value="1"/>
</dbReference>
<evidence type="ECO:0000259" key="5">
    <source>
        <dbReference type="Pfam" id="PF01965"/>
    </source>
</evidence>
<protein>
    <submittedName>
        <fullName evidence="6">Type 1 glutamine amidotransferase domain-containing protein</fullName>
    </submittedName>
</protein>
<evidence type="ECO:0000313" key="7">
    <source>
        <dbReference type="Proteomes" id="UP000319769"/>
    </source>
</evidence>
<dbReference type="RefSeq" id="WP_144760801.1">
    <property type="nucleotide sequence ID" value="NZ_VMNW02000047.1"/>
</dbReference>
<dbReference type="InterPro" id="IPR002818">
    <property type="entry name" value="DJ-1/PfpI"/>
</dbReference>
<evidence type="ECO:0000256" key="2">
    <source>
        <dbReference type="ARBA" id="ARBA00023239"/>
    </source>
</evidence>
<dbReference type="PANTHER" id="PTHR48094">
    <property type="entry name" value="PROTEIN/NUCLEIC ACID DEGLYCASE DJ-1-RELATED"/>
    <property type="match status" value="1"/>
</dbReference>
<proteinExistence type="inferred from homology"/>
<comment type="caution">
    <text evidence="6">The sequence shown here is derived from an EMBL/GenBank/DDBJ whole genome shotgun (WGS) entry which is preliminary data.</text>
</comment>
<dbReference type="AlphaFoldDB" id="A0A5N0UV77"/>
<reference evidence="6" key="1">
    <citation type="submission" date="2019-09" db="EMBL/GenBank/DDBJ databases">
        <authorList>
            <person name="Teo W.F.A."/>
            <person name="Duangmal K."/>
        </authorList>
    </citation>
    <scope>NUCLEOTIDE SEQUENCE [LARGE SCALE GENOMIC DNA]</scope>
    <source>
        <strain evidence="6">K81G1</strain>
    </source>
</reference>
<dbReference type="CDD" id="cd03141">
    <property type="entry name" value="GATase1_Hsp31_like"/>
    <property type="match status" value="1"/>
</dbReference>
<keyword evidence="7" id="KW-1185">Reference proteome</keyword>
<dbReference type="PANTHER" id="PTHR48094:SF11">
    <property type="entry name" value="GLUTATHIONE-INDEPENDENT GLYOXALASE HSP31-RELATED"/>
    <property type="match status" value="1"/>
</dbReference>
<dbReference type="InterPro" id="IPR050325">
    <property type="entry name" value="Prot/Nucl_acid_deglycase"/>
</dbReference>
<keyword evidence="2" id="KW-0456">Lyase</keyword>
<dbReference type="EMBL" id="VMNW02000047">
    <property type="protein sequence ID" value="KAA9156707.1"/>
    <property type="molecule type" value="Genomic_DNA"/>
</dbReference>
<sequence length="234" mass="24129">MAKVLFVMTGADHLTLQDGTRHATGYWAEEAVVPLEKLKAAGHEVVVGTPRGVRPPVDEASLAPGAAGGGDEAGRLGEAVRNEPEFAHPVALSDVRLESYDAVFVPGGHGPMEDLAGDVESGRILTGALNADMPVALVCHGPAALLAAADGKGGNAFAGYRVAAFTNAEEDQGGLADKVPWLLQDRLAKAGLDVDEATPWEPHVVTDRAVLTGQNPASASPLADVLVERLAGRP</sequence>
<comment type="similarity">
    <text evidence="3">Belongs to the peptidase C56 family. HSP31-like subfamily.</text>
</comment>
<accession>A0A5N0UV77</accession>
<evidence type="ECO:0000256" key="3">
    <source>
        <dbReference type="ARBA" id="ARBA00038493"/>
    </source>
</evidence>
<evidence type="ECO:0000313" key="6">
    <source>
        <dbReference type="EMBL" id="KAA9156707.1"/>
    </source>
</evidence>
<dbReference type="OrthoDB" id="9792284at2"/>
<dbReference type="GO" id="GO:0016740">
    <property type="term" value="F:transferase activity"/>
    <property type="evidence" value="ECO:0007669"/>
    <property type="project" value="UniProtKB-KW"/>
</dbReference>
<keyword evidence="6" id="KW-0315">Glutamine amidotransferase</keyword>
<dbReference type="InterPro" id="IPR029062">
    <property type="entry name" value="Class_I_gatase-like"/>
</dbReference>
<gene>
    <name evidence="6" type="ORF">FPZ12_027120</name>
</gene>